<accession>A0A1E4U2S8</accession>
<dbReference type="Pfam" id="PF00566">
    <property type="entry name" value="RabGAP-TBC"/>
    <property type="match status" value="1"/>
</dbReference>
<gene>
    <name evidence="6" type="ORF">PACTADRAFT_48097</name>
</gene>
<evidence type="ECO:0000256" key="3">
    <source>
        <dbReference type="ARBA" id="ARBA00082648"/>
    </source>
</evidence>
<dbReference type="SUPFAM" id="SSF47923">
    <property type="entry name" value="Ypt/Rab-GAP domain of gyp1p"/>
    <property type="match status" value="2"/>
</dbReference>
<dbReference type="InterPro" id="IPR000195">
    <property type="entry name" value="Rab-GAP-TBC_dom"/>
</dbReference>
<dbReference type="OrthoDB" id="10264062at2759"/>
<protein>
    <recommendedName>
        <fullName evidence="2">GTPase-activating protein GYP7</fullName>
    </recommendedName>
    <alternativeName>
        <fullName evidence="3">GAP for YPT7</fullName>
    </alternativeName>
</protein>
<dbReference type="AlphaFoldDB" id="A0A1E4U2S8"/>
<feature type="region of interest" description="Disordered" evidence="4">
    <location>
        <begin position="480"/>
        <end position="502"/>
    </location>
</feature>
<dbReference type="Proteomes" id="UP000094236">
    <property type="component" value="Unassembled WGS sequence"/>
</dbReference>
<feature type="domain" description="Rab-GAP TBC" evidence="5">
    <location>
        <begin position="397"/>
        <end position="636"/>
    </location>
</feature>
<dbReference type="GO" id="GO:0032889">
    <property type="term" value="P:regulation of vacuole fusion, non-autophagic"/>
    <property type="evidence" value="ECO:0007669"/>
    <property type="project" value="EnsemblFungi"/>
</dbReference>
<feature type="compositionally biased region" description="Basic and acidic residues" evidence="4">
    <location>
        <begin position="481"/>
        <end position="490"/>
    </location>
</feature>
<proteinExistence type="predicted"/>
<keyword evidence="1" id="KW-0343">GTPase activation</keyword>
<keyword evidence="7" id="KW-1185">Reference proteome</keyword>
<dbReference type="Gene3D" id="1.10.8.270">
    <property type="entry name" value="putative rabgap domain of human tbc1 domain family member 14 like domains"/>
    <property type="match status" value="1"/>
</dbReference>
<dbReference type="STRING" id="669874.A0A1E4U2S8"/>
<evidence type="ECO:0000256" key="1">
    <source>
        <dbReference type="ARBA" id="ARBA00022468"/>
    </source>
</evidence>
<name>A0A1E4U2S8_PACTA</name>
<evidence type="ECO:0000256" key="2">
    <source>
        <dbReference type="ARBA" id="ARBA00072091"/>
    </source>
</evidence>
<evidence type="ECO:0000259" key="5">
    <source>
        <dbReference type="PROSITE" id="PS50086"/>
    </source>
</evidence>
<dbReference type="PANTHER" id="PTHR22957">
    <property type="entry name" value="TBC1 DOMAIN FAMILY MEMBER GTPASE-ACTIVATING PROTEIN"/>
    <property type="match status" value="1"/>
</dbReference>
<sequence>MEESDQVTPSSSSRRRSYSIDGMRVELLYCKSKCYLHPTSSSKDNIPGFLTLTRQPSNTSNIDIVISFVPENLLSDEERAIYEKVDMQIDTTISEHDGTDNSGNNSSNSKKNVVYINKPLVSSITSYSFGITISNIYSVQVRAPSVGWWWGSIIFNSKSMEKIPIVFFHDDESPSTIKEQELRNKDFNIFSSENGTNELFWGGDQFLKILKKYCVLEKSSLENTVFLVNPTSEDMINFVPPVQSSKKEKFNFNTFLNNAKWKILETLANVTNKTRDSVKDAVDEAPEPIKAMLLKPEVRQIVDDFDSSKIYLAKWAMGVQEEAERSRKKVILDDYYTNMLKNELGTEDFKNALSPEEVSRTRRIKPISKVEWESFFDHTGRFFITVNEIKERIFHGGVDEEIRPEVWLFLFEVYPWDSSRLDRTTIRKNLFIVYSRFKNQWEDNFQLQEEDAFWQDQKFRIDKDINRCDRNIKIFKYNTESGEKPDENNKNSDGIDDEDDEDVDITNIKNPHLKILRNILITYNEYNQNLGYVQGMTDLLAPIYYILRDESLSFWCFTKFMIRMERNFLRDQSGMRAQMNTLNELVQFMLPELYIHLEKADSNNLFFFFRMLLVWFKREFQYDDVLKLWEVLLTDYYSSQFHLCICLGLLSKHEKIIMKHLDQFDQVLKYFNDLSMMIDLDDLLVRSELLFLRFRKMVDIIDREASNKKNSGTSDNSEENPISDDLRRLLSKKLVIQREGPRPPGVMGG</sequence>
<dbReference type="Gene3D" id="1.10.472.80">
    <property type="entry name" value="Ypt/Rab-GAP domain of gyp1p, domain 3"/>
    <property type="match status" value="1"/>
</dbReference>
<dbReference type="SMART" id="SM00164">
    <property type="entry name" value="TBC"/>
    <property type="match status" value="1"/>
</dbReference>
<dbReference type="GO" id="GO:0016192">
    <property type="term" value="P:vesicle-mediated transport"/>
    <property type="evidence" value="ECO:0007669"/>
    <property type="project" value="EnsemblFungi"/>
</dbReference>
<dbReference type="GO" id="GO:0005770">
    <property type="term" value="C:late endosome"/>
    <property type="evidence" value="ECO:0007669"/>
    <property type="project" value="EnsemblFungi"/>
</dbReference>
<dbReference type="GO" id="GO:0005096">
    <property type="term" value="F:GTPase activator activity"/>
    <property type="evidence" value="ECO:0007669"/>
    <property type="project" value="UniProtKB-KW"/>
</dbReference>
<dbReference type="PANTHER" id="PTHR22957:SF502">
    <property type="entry name" value="SMALL G PROTEIN SIGNALING MODULATOR 2-RELATED"/>
    <property type="match status" value="1"/>
</dbReference>
<organism evidence="6 7">
    <name type="scientific">Pachysolen tannophilus NRRL Y-2460</name>
    <dbReference type="NCBI Taxonomy" id="669874"/>
    <lineage>
        <taxon>Eukaryota</taxon>
        <taxon>Fungi</taxon>
        <taxon>Dikarya</taxon>
        <taxon>Ascomycota</taxon>
        <taxon>Saccharomycotina</taxon>
        <taxon>Pichiomycetes</taxon>
        <taxon>Pachysolenaceae</taxon>
        <taxon>Pachysolen</taxon>
    </lineage>
</organism>
<dbReference type="FunFam" id="1.10.472.80:FF:000005">
    <property type="entry name" value="TBC1 domain family member 15"/>
    <property type="match status" value="1"/>
</dbReference>
<dbReference type="PROSITE" id="PS50086">
    <property type="entry name" value="TBC_RABGAP"/>
    <property type="match status" value="1"/>
</dbReference>
<evidence type="ECO:0000313" key="7">
    <source>
        <dbReference type="Proteomes" id="UP000094236"/>
    </source>
</evidence>
<reference evidence="7" key="1">
    <citation type="submission" date="2016-05" db="EMBL/GenBank/DDBJ databases">
        <title>Comparative genomics of biotechnologically important yeasts.</title>
        <authorList>
            <consortium name="DOE Joint Genome Institute"/>
            <person name="Riley R."/>
            <person name="Haridas S."/>
            <person name="Wolfe K.H."/>
            <person name="Lopes M.R."/>
            <person name="Hittinger C.T."/>
            <person name="Goker M."/>
            <person name="Salamov A."/>
            <person name="Wisecaver J."/>
            <person name="Long T.M."/>
            <person name="Aerts A.L."/>
            <person name="Barry K."/>
            <person name="Choi C."/>
            <person name="Clum A."/>
            <person name="Coughlan A.Y."/>
            <person name="Deshpande S."/>
            <person name="Douglass A.P."/>
            <person name="Hanson S.J."/>
            <person name="Klenk H.-P."/>
            <person name="Labutti K."/>
            <person name="Lapidus A."/>
            <person name="Lindquist E."/>
            <person name="Lipzen A."/>
            <person name="Meier-Kolthoff J.P."/>
            <person name="Ohm R.A."/>
            <person name="Otillar R.P."/>
            <person name="Pangilinan J."/>
            <person name="Peng Y."/>
            <person name="Rokas A."/>
            <person name="Rosa C.A."/>
            <person name="Scheuner C."/>
            <person name="Sibirny A.A."/>
            <person name="Slot J.C."/>
            <person name="Stielow J.B."/>
            <person name="Sun H."/>
            <person name="Kurtzman C.P."/>
            <person name="Blackwell M."/>
            <person name="Grigoriev I.V."/>
            <person name="Jeffries T.W."/>
        </authorList>
    </citation>
    <scope>NUCLEOTIDE SEQUENCE [LARGE SCALE GENOMIC DNA]</scope>
    <source>
        <strain evidence="7">NRRL Y-2460</strain>
    </source>
</reference>
<evidence type="ECO:0000256" key="4">
    <source>
        <dbReference type="SAM" id="MobiDB-lite"/>
    </source>
</evidence>
<dbReference type="EMBL" id="KV454011">
    <property type="protein sequence ID" value="ODV98314.1"/>
    <property type="molecule type" value="Genomic_DNA"/>
</dbReference>
<evidence type="ECO:0000313" key="6">
    <source>
        <dbReference type="EMBL" id="ODV98314.1"/>
    </source>
</evidence>
<dbReference type="InterPro" id="IPR035969">
    <property type="entry name" value="Rab-GAP_TBC_sf"/>
</dbReference>